<evidence type="ECO:0000256" key="2">
    <source>
        <dbReference type="ARBA" id="ARBA00023015"/>
    </source>
</evidence>
<comment type="caution">
    <text evidence="7">The sequence shown here is derived from an EMBL/GenBank/DDBJ whole genome shotgun (WGS) entry which is preliminary data.</text>
</comment>
<gene>
    <name evidence="7" type="ORF">SAY86_008091</name>
</gene>
<name>A0AAN7KD46_TRANT</name>
<evidence type="ECO:0000313" key="8">
    <source>
        <dbReference type="Proteomes" id="UP001346149"/>
    </source>
</evidence>
<dbReference type="GO" id="GO:0006355">
    <property type="term" value="P:regulation of DNA-templated transcription"/>
    <property type="evidence" value="ECO:0007669"/>
    <property type="project" value="UniProtKB-ARBA"/>
</dbReference>
<dbReference type="Gene3D" id="1.10.10.60">
    <property type="entry name" value="Homeodomain-like"/>
    <property type="match status" value="1"/>
</dbReference>
<keyword evidence="4" id="KW-0804">Transcription</keyword>
<evidence type="ECO:0000256" key="1">
    <source>
        <dbReference type="ARBA" id="ARBA00004123"/>
    </source>
</evidence>
<accession>A0AAN7KD46</accession>
<dbReference type="InterPro" id="IPR044822">
    <property type="entry name" value="Myb_DNA-bind_4"/>
</dbReference>
<evidence type="ECO:0000256" key="5">
    <source>
        <dbReference type="ARBA" id="ARBA00023242"/>
    </source>
</evidence>
<proteinExistence type="predicted"/>
<keyword evidence="8" id="KW-1185">Reference proteome</keyword>
<organism evidence="7 8">
    <name type="scientific">Trapa natans</name>
    <name type="common">Water chestnut</name>
    <dbReference type="NCBI Taxonomy" id="22666"/>
    <lineage>
        <taxon>Eukaryota</taxon>
        <taxon>Viridiplantae</taxon>
        <taxon>Streptophyta</taxon>
        <taxon>Embryophyta</taxon>
        <taxon>Tracheophyta</taxon>
        <taxon>Spermatophyta</taxon>
        <taxon>Magnoliopsida</taxon>
        <taxon>eudicotyledons</taxon>
        <taxon>Gunneridae</taxon>
        <taxon>Pentapetalae</taxon>
        <taxon>rosids</taxon>
        <taxon>malvids</taxon>
        <taxon>Myrtales</taxon>
        <taxon>Lythraceae</taxon>
        <taxon>Trapa</taxon>
    </lineage>
</organism>
<evidence type="ECO:0000256" key="3">
    <source>
        <dbReference type="ARBA" id="ARBA00023125"/>
    </source>
</evidence>
<comment type="subcellular location">
    <subcellularLocation>
        <location evidence="1">Nucleus</location>
    </subcellularLocation>
</comment>
<dbReference type="PANTHER" id="PTHR21654:SF84">
    <property type="entry name" value="SI:DKEY-66I24.7"/>
    <property type="match status" value="1"/>
</dbReference>
<dbReference type="AlphaFoldDB" id="A0AAN7KD46"/>
<dbReference type="PANTHER" id="PTHR21654">
    <property type="entry name" value="FI21293P1"/>
    <property type="match status" value="1"/>
</dbReference>
<evidence type="ECO:0000259" key="6">
    <source>
        <dbReference type="Pfam" id="PF13837"/>
    </source>
</evidence>
<keyword evidence="3" id="KW-0238">DNA-binding</keyword>
<evidence type="ECO:0000256" key="4">
    <source>
        <dbReference type="ARBA" id="ARBA00023163"/>
    </source>
</evidence>
<dbReference type="Pfam" id="PF13837">
    <property type="entry name" value="Myb_DNA-bind_4"/>
    <property type="match status" value="1"/>
</dbReference>
<dbReference type="Proteomes" id="UP001346149">
    <property type="component" value="Unassembled WGS sequence"/>
</dbReference>
<keyword evidence="2" id="KW-0805">Transcription regulation</keyword>
<sequence>MNSHFNTSKSNKHLWDQISSKMREKGFDRSPTMCTDEWRNLLKEFKKAKYQDRGGGGSAKISYYKKIDDILKELSKNAQYKSPQFEDVQLSGRPTLNLERILEHDEHPLAITPTDAVVANGVPPWIWGETPGNGGDSQSTEGRL</sequence>
<dbReference type="GO" id="GO:0003677">
    <property type="term" value="F:DNA binding"/>
    <property type="evidence" value="ECO:0007669"/>
    <property type="project" value="UniProtKB-KW"/>
</dbReference>
<keyword evidence="5" id="KW-0539">Nucleus</keyword>
<dbReference type="GO" id="GO:0005634">
    <property type="term" value="C:nucleus"/>
    <property type="evidence" value="ECO:0007669"/>
    <property type="project" value="UniProtKB-SubCell"/>
</dbReference>
<evidence type="ECO:0000313" key="7">
    <source>
        <dbReference type="EMBL" id="KAK4762323.1"/>
    </source>
</evidence>
<dbReference type="CDD" id="cd12203">
    <property type="entry name" value="GT1"/>
    <property type="match status" value="1"/>
</dbReference>
<feature type="domain" description="Myb/SANT-like DNA-binding" evidence="6">
    <location>
        <begin position="2"/>
        <end position="70"/>
    </location>
</feature>
<dbReference type="EMBL" id="JAXQNO010000024">
    <property type="protein sequence ID" value="KAK4762323.1"/>
    <property type="molecule type" value="Genomic_DNA"/>
</dbReference>
<reference evidence="7 8" key="1">
    <citation type="journal article" date="2023" name="Hortic Res">
        <title>Pangenome of water caltrop reveals structural variations and asymmetric subgenome divergence after allopolyploidization.</title>
        <authorList>
            <person name="Zhang X."/>
            <person name="Chen Y."/>
            <person name="Wang L."/>
            <person name="Yuan Y."/>
            <person name="Fang M."/>
            <person name="Shi L."/>
            <person name="Lu R."/>
            <person name="Comes H.P."/>
            <person name="Ma Y."/>
            <person name="Chen Y."/>
            <person name="Huang G."/>
            <person name="Zhou Y."/>
            <person name="Zheng Z."/>
            <person name="Qiu Y."/>
        </authorList>
    </citation>
    <scope>NUCLEOTIDE SEQUENCE [LARGE SCALE GENOMIC DNA]</scope>
    <source>
        <strain evidence="7">F231</strain>
    </source>
</reference>
<protein>
    <recommendedName>
        <fullName evidence="6">Myb/SANT-like DNA-binding domain-containing protein</fullName>
    </recommendedName>
</protein>